<proteinExistence type="inferred from homology"/>
<comment type="function">
    <text evidence="8">Plays an important role in the de novo pathway of purine nucleotide biosynthesis. Catalyzes the first committed step in the biosynthesis of AMP from IMP.</text>
</comment>
<comment type="subunit">
    <text evidence="1 8">Homodimer.</text>
</comment>
<evidence type="ECO:0000256" key="7">
    <source>
        <dbReference type="ARBA" id="ARBA00023134"/>
    </source>
</evidence>
<evidence type="ECO:0000256" key="3">
    <source>
        <dbReference type="ARBA" id="ARBA00022723"/>
    </source>
</evidence>
<dbReference type="SMART" id="SM00788">
    <property type="entry name" value="Adenylsucc_synt"/>
    <property type="match status" value="1"/>
</dbReference>
<comment type="pathway">
    <text evidence="8">Purine metabolism; AMP biosynthesis via de novo pathway; AMP from IMP: step 1/2.</text>
</comment>
<keyword evidence="5 8" id="KW-0658">Purine biosynthesis</keyword>
<comment type="subcellular location">
    <subcellularLocation>
        <location evidence="8">Cytoplasm</location>
    </subcellularLocation>
</comment>
<dbReference type="UniPathway" id="UPA00075">
    <property type="reaction ID" value="UER00335"/>
</dbReference>
<keyword evidence="4 8" id="KW-0547">Nucleotide-binding</keyword>
<dbReference type="InterPro" id="IPR027417">
    <property type="entry name" value="P-loop_NTPase"/>
</dbReference>
<dbReference type="GO" id="GO:0046040">
    <property type="term" value="P:IMP metabolic process"/>
    <property type="evidence" value="ECO:0007669"/>
    <property type="project" value="TreeGrafter"/>
</dbReference>
<evidence type="ECO:0000313" key="10">
    <source>
        <dbReference type="Proteomes" id="UP000580051"/>
    </source>
</evidence>
<evidence type="ECO:0000256" key="5">
    <source>
        <dbReference type="ARBA" id="ARBA00022755"/>
    </source>
</evidence>
<comment type="cofactor">
    <cofactor evidence="8">
        <name>Mg(2+)</name>
        <dbReference type="ChEBI" id="CHEBI:18420"/>
    </cofactor>
    <text evidence="8">Binds 1 Mg(2+) ion per subunit.</text>
</comment>
<feature type="binding site" evidence="8">
    <location>
        <begin position="59"/>
        <end position="61"/>
    </location>
    <ligand>
        <name>GTP</name>
        <dbReference type="ChEBI" id="CHEBI:37565"/>
    </ligand>
</feature>
<gene>
    <name evidence="8" type="primary">purA</name>
    <name evidence="9" type="ORF">HKBW3S06_01555</name>
</gene>
<dbReference type="PANTHER" id="PTHR11846:SF0">
    <property type="entry name" value="ADENYLOSUCCINATE SYNTHETASE"/>
    <property type="match status" value="1"/>
</dbReference>
<evidence type="ECO:0000313" key="9">
    <source>
        <dbReference type="EMBL" id="GFP22328.1"/>
    </source>
</evidence>
<dbReference type="HAMAP" id="MF_00011">
    <property type="entry name" value="Adenylosucc_synth"/>
    <property type="match status" value="1"/>
</dbReference>
<evidence type="ECO:0000256" key="4">
    <source>
        <dbReference type="ARBA" id="ARBA00022741"/>
    </source>
</evidence>
<evidence type="ECO:0000256" key="8">
    <source>
        <dbReference type="HAMAP-Rule" id="MF_00011"/>
    </source>
</evidence>
<dbReference type="AlphaFoldDB" id="A0A6V8NPS1"/>
<reference evidence="9 10" key="1">
    <citation type="journal article" date="2020" name="Front. Microbiol.">
        <title>Single-cell genomics of novel Actinobacteria with the Wood-Ljungdahl pathway discovered in a serpentinizing system.</title>
        <authorList>
            <person name="Merino N."/>
            <person name="Kawai M."/>
            <person name="Boyd E.S."/>
            <person name="Colman D.R."/>
            <person name="McGlynn S.E."/>
            <person name="Nealson K.H."/>
            <person name="Kurokawa K."/>
            <person name="Hongoh Y."/>
        </authorList>
    </citation>
    <scope>NUCLEOTIDE SEQUENCE [LARGE SCALE GENOMIC DNA]</scope>
    <source>
        <strain evidence="9 10">S06</strain>
    </source>
</reference>
<dbReference type="FunFam" id="3.90.170.10:FF:000001">
    <property type="entry name" value="Adenylosuccinate synthetase"/>
    <property type="match status" value="1"/>
</dbReference>
<dbReference type="PANTHER" id="PTHR11846">
    <property type="entry name" value="ADENYLOSUCCINATE SYNTHETASE"/>
    <property type="match status" value="1"/>
</dbReference>
<protein>
    <recommendedName>
        <fullName evidence="8">Adenylosuccinate synthetase</fullName>
        <shortName evidence="8">AMPSase</shortName>
        <shortName evidence="8">AdSS</shortName>
        <ecNumber evidence="8">6.3.4.4</ecNumber>
    </recommendedName>
    <alternativeName>
        <fullName evidence="8">IMP--aspartate ligase</fullName>
    </alternativeName>
</protein>
<comment type="caution">
    <text evidence="9">The sequence shown here is derived from an EMBL/GenBank/DDBJ whole genome shotgun (WGS) entry which is preliminary data.</text>
</comment>
<organism evidence="9 10">
    <name type="scientific">Candidatus Hakubella thermalkaliphila</name>
    <dbReference type="NCBI Taxonomy" id="2754717"/>
    <lineage>
        <taxon>Bacteria</taxon>
        <taxon>Bacillati</taxon>
        <taxon>Actinomycetota</taxon>
        <taxon>Actinomycetota incertae sedis</taxon>
        <taxon>Candidatus Hakubellales</taxon>
        <taxon>Candidatus Hakubellaceae</taxon>
        <taxon>Candidatus Hakubella</taxon>
    </lineage>
</organism>
<dbReference type="GO" id="GO:0004019">
    <property type="term" value="F:adenylosuccinate synthase activity"/>
    <property type="evidence" value="ECO:0007669"/>
    <property type="project" value="UniProtKB-UniRule"/>
</dbReference>
<feature type="binding site" evidence="8">
    <location>
        <begin position="27"/>
        <end position="33"/>
    </location>
    <ligand>
        <name>substrate</name>
    </ligand>
</feature>
<feature type="binding site" evidence="8">
    <location>
        <begin position="141"/>
        <end position="143"/>
    </location>
    <ligand>
        <name>GTP</name>
        <dbReference type="ChEBI" id="CHEBI:37565"/>
    </ligand>
</feature>
<dbReference type="Gene3D" id="3.90.170.10">
    <property type="entry name" value="Adenylosuccinate Synthetase, subunit A, domain 3"/>
    <property type="match status" value="1"/>
</dbReference>
<dbReference type="EC" id="6.3.4.4" evidence="8"/>
<keyword evidence="3 8" id="KW-0479">Metal-binding</keyword>
<sequence>MGEGPFPTEIKDSLGEKIREKGGEYGATTGRPRRCGWLDMVALRYAARINGFSGIVLTKLDILDDLDKIKICTAYRFEGKLYEEFPKELSILEKCEPVYEEVRGWKENTSGIKSFEKLPSAAQAYIKEIERMLNVKVRIISSGQKRDELIMRGEIF</sequence>
<name>A0A6V8NPS1_9ACTN</name>
<evidence type="ECO:0000256" key="6">
    <source>
        <dbReference type="ARBA" id="ARBA00022842"/>
    </source>
</evidence>
<keyword evidence="7 8" id="KW-0342">GTP-binding</keyword>
<evidence type="ECO:0000256" key="2">
    <source>
        <dbReference type="ARBA" id="ARBA00022598"/>
    </source>
</evidence>
<dbReference type="SUPFAM" id="SSF52540">
    <property type="entry name" value="P-loop containing nucleoside triphosphate hydrolases"/>
    <property type="match status" value="1"/>
</dbReference>
<dbReference type="Proteomes" id="UP000580051">
    <property type="component" value="Unassembled WGS sequence"/>
</dbReference>
<feature type="binding site" description="in other chain" evidence="8">
    <location>
        <position position="31"/>
    </location>
    <ligand>
        <name>IMP</name>
        <dbReference type="ChEBI" id="CHEBI:58053"/>
        <note>ligand shared between dimeric partners</note>
    </ligand>
</feature>
<dbReference type="Pfam" id="PF00709">
    <property type="entry name" value="Adenylsucc_synt"/>
    <property type="match status" value="1"/>
</dbReference>
<dbReference type="InterPro" id="IPR001114">
    <property type="entry name" value="Adenylosuccinate_synthetase"/>
</dbReference>
<dbReference type="GO" id="GO:0000287">
    <property type="term" value="F:magnesium ion binding"/>
    <property type="evidence" value="ECO:0007669"/>
    <property type="project" value="UniProtKB-UniRule"/>
</dbReference>
<comment type="catalytic activity">
    <reaction evidence="8">
        <text>IMP + L-aspartate + GTP = N(6)-(1,2-dicarboxyethyl)-AMP + GDP + phosphate + 2 H(+)</text>
        <dbReference type="Rhea" id="RHEA:15753"/>
        <dbReference type="ChEBI" id="CHEBI:15378"/>
        <dbReference type="ChEBI" id="CHEBI:29991"/>
        <dbReference type="ChEBI" id="CHEBI:37565"/>
        <dbReference type="ChEBI" id="CHEBI:43474"/>
        <dbReference type="ChEBI" id="CHEBI:57567"/>
        <dbReference type="ChEBI" id="CHEBI:58053"/>
        <dbReference type="ChEBI" id="CHEBI:58189"/>
        <dbReference type="EC" id="6.3.4.4"/>
    </reaction>
</comment>
<keyword evidence="6 8" id="KW-0460">Magnesium</keyword>
<dbReference type="EMBL" id="BLRV01000347">
    <property type="protein sequence ID" value="GFP22328.1"/>
    <property type="molecule type" value="Genomic_DNA"/>
</dbReference>
<evidence type="ECO:0000256" key="1">
    <source>
        <dbReference type="ARBA" id="ARBA00011738"/>
    </source>
</evidence>
<comment type="similarity">
    <text evidence="8">Belongs to the adenylosuccinate synthetase family.</text>
</comment>
<keyword evidence="2 8" id="KW-0436">Ligase</keyword>
<dbReference type="GO" id="GO:0005525">
    <property type="term" value="F:GTP binding"/>
    <property type="evidence" value="ECO:0007669"/>
    <property type="project" value="UniProtKB-UniRule"/>
</dbReference>
<feature type="binding site" evidence="8">
    <location>
        <position position="33"/>
    </location>
    <ligand>
        <name>GTP</name>
        <dbReference type="ChEBI" id="CHEBI:37565"/>
    </ligand>
</feature>
<dbReference type="GO" id="GO:0044208">
    <property type="term" value="P:'de novo' AMP biosynthetic process"/>
    <property type="evidence" value="ECO:0007669"/>
    <property type="project" value="UniProtKB-UniRule"/>
</dbReference>
<dbReference type="GO" id="GO:0005737">
    <property type="term" value="C:cytoplasm"/>
    <property type="evidence" value="ECO:0007669"/>
    <property type="project" value="UniProtKB-SubCell"/>
</dbReference>
<keyword evidence="8" id="KW-0963">Cytoplasm</keyword>
<comment type="caution">
    <text evidence="8">Lacks conserved residue(s) required for the propagation of feature annotation.</text>
</comment>
<dbReference type="InterPro" id="IPR042111">
    <property type="entry name" value="Adenylosuccinate_synth_dom3"/>
</dbReference>
<accession>A0A6V8NPS1</accession>